<name>A0AAD3HEB4_9STRA</name>
<evidence type="ECO:0000313" key="3">
    <source>
        <dbReference type="Proteomes" id="UP001054902"/>
    </source>
</evidence>
<evidence type="ECO:0000256" key="1">
    <source>
        <dbReference type="SAM" id="Phobius"/>
    </source>
</evidence>
<dbReference type="EMBL" id="BLLK01000069">
    <property type="protein sequence ID" value="GFH60737.1"/>
    <property type="molecule type" value="Genomic_DNA"/>
</dbReference>
<keyword evidence="1" id="KW-0472">Membrane</keyword>
<accession>A0AAD3HEB4</accession>
<organism evidence="2 3">
    <name type="scientific">Chaetoceros tenuissimus</name>
    <dbReference type="NCBI Taxonomy" id="426638"/>
    <lineage>
        <taxon>Eukaryota</taxon>
        <taxon>Sar</taxon>
        <taxon>Stramenopiles</taxon>
        <taxon>Ochrophyta</taxon>
        <taxon>Bacillariophyta</taxon>
        <taxon>Coscinodiscophyceae</taxon>
        <taxon>Chaetocerotophycidae</taxon>
        <taxon>Chaetocerotales</taxon>
        <taxon>Chaetocerotaceae</taxon>
        <taxon>Chaetoceros</taxon>
    </lineage>
</organism>
<reference evidence="2 3" key="1">
    <citation type="journal article" date="2021" name="Sci. Rep.">
        <title>The genome of the diatom Chaetoceros tenuissimus carries an ancient integrated fragment of an extant virus.</title>
        <authorList>
            <person name="Hongo Y."/>
            <person name="Kimura K."/>
            <person name="Takaki Y."/>
            <person name="Yoshida Y."/>
            <person name="Baba S."/>
            <person name="Kobayashi G."/>
            <person name="Nagasaki K."/>
            <person name="Hano T."/>
            <person name="Tomaru Y."/>
        </authorList>
    </citation>
    <scope>NUCLEOTIDE SEQUENCE [LARGE SCALE GENOMIC DNA]</scope>
    <source>
        <strain evidence="2 3">NIES-3715</strain>
    </source>
</reference>
<gene>
    <name evidence="2" type="ORF">CTEN210_17213</name>
</gene>
<keyword evidence="1" id="KW-1133">Transmembrane helix</keyword>
<protein>
    <submittedName>
        <fullName evidence="2">Uncharacterized protein</fullName>
    </submittedName>
</protein>
<dbReference type="Proteomes" id="UP001054902">
    <property type="component" value="Unassembled WGS sequence"/>
</dbReference>
<sequence length="91" mass="10325">MSATCALYSFVGLIFLFWVSVMLEKQPFFMTGFEDPEEAKNNAYGAMGLFALTFVYSMYKVYNPAEAKEEQEAVGMEGYQLNTEVPNYGTR</sequence>
<evidence type="ECO:0000313" key="2">
    <source>
        <dbReference type="EMBL" id="GFH60737.1"/>
    </source>
</evidence>
<keyword evidence="3" id="KW-1185">Reference proteome</keyword>
<dbReference type="AlphaFoldDB" id="A0AAD3HEB4"/>
<feature type="transmembrane region" description="Helical" evidence="1">
    <location>
        <begin position="5"/>
        <end position="23"/>
    </location>
</feature>
<comment type="caution">
    <text evidence="2">The sequence shown here is derived from an EMBL/GenBank/DDBJ whole genome shotgun (WGS) entry which is preliminary data.</text>
</comment>
<feature type="transmembrane region" description="Helical" evidence="1">
    <location>
        <begin position="43"/>
        <end position="62"/>
    </location>
</feature>
<keyword evidence="1" id="KW-0812">Transmembrane</keyword>
<proteinExistence type="predicted"/>